<organism evidence="1">
    <name type="scientific">marine sediment metagenome</name>
    <dbReference type="NCBI Taxonomy" id="412755"/>
    <lineage>
        <taxon>unclassified sequences</taxon>
        <taxon>metagenomes</taxon>
        <taxon>ecological metagenomes</taxon>
    </lineage>
</organism>
<evidence type="ECO:0000313" key="1">
    <source>
        <dbReference type="EMBL" id="KKM81976.1"/>
    </source>
</evidence>
<sequence length="133" mass="15481">MTTPDMSDLQRLTLEKIRFNIRAQMSAELIGSMDLEILPGMLADIFVGNLKAFMWGNQITSETRETSVPATWWDAFKAVYFPDWLERRFPMKTTTIVTETKFVHVCPHLNIATRDEERFHMQFLTPPNRGDRA</sequence>
<dbReference type="EMBL" id="LAZR01007933">
    <property type="protein sequence ID" value="KKM81976.1"/>
    <property type="molecule type" value="Genomic_DNA"/>
</dbReference>
<comment type="caution">
    <text evidence="1">The sequence shown here is derived from an EMBL/GenBank/DDBJ whole genome shotgun (WGS) entry which is preliminary data.</text>
</comment>
<reference evidence="1" key="1">
    <citation type="journal article" date="2015" name="Nature">
        <title>Complex archaea that bridge the gap between prokaryotes and eukaryotes.</title>
        <authorList>
            <person name="Spang A."/>
            <person name="Saw J.H."/>
            <person name="Jorgensen S.L."/>
            <person name="Zaremba-Niedzwiedzka K."/>
            <person name="Martijn J."/>
            <person name="Lind A.E."/>
            <person name="van Eijk R."/>
            <person name="Schleper C."/>
            <person name="Guy L."/>
            <person name="Ettema T.J."/>
        </authorList>
    </citation>
    <scope>NUCLEOTIDE SEQUENCE</scope>
</reference>
<name>A0A0F9L455_9ZZZZ</name>
<accession>A0A0F9L455</accession>
<gene>
    <name evidence="1" type="ORF">LCGC14_1324290</name>
</gene>
<protein>
    <submittedName>
        <fullName evidence="1">Uncharacterized protein</fullName>
    </submittedName>
</protein>
<proteinExistence type="predicted"/>
<dbReference type="AlphaFoldDB" id="A0A0F9L455"/>